<dbReference type="Pfam" id="PF13231">
    <property type="entry name" value="PMT_2"/>
    <property type="match status" value="1"/>
</dbReference>
<keyword evidence="1 4" id="KW-0808">Transferase</keyword>
<protein>
    <recommendedName>
        <fullName evidence="1">Polyprenol-phosphate-mannose--protein mannosyltransferase</fullName>
        <ecNumber evidence="1">2.4.1.-</ecNumber>
    </recommendedName>
</protein>
<feature type="domain" description="Protein O-mannosyl-transferase C-terminal four TM" evidence="3">
    <location>
        <begin position="338"/>
        <end position="530"/>
    </location>
</feature>
<evidence type="ECO:0000313" key="5">
    <source>
        <dbReference type="Proteomes" id="UP000573729"/>
    </source>
</evidence>
<dbReference type="Proteomes" id="UP000573729">
    <property type="component" value="Unassembled WGS sequence"/>
</dbReference>
<keyword evidence="1" id="KW-1133">Transmembrane helix</keyword>
<proteinExistence type="inferred from homology"/>
<dbReference type="RefSeq" id="WP_184216487.1">
    <property type="nucleotide sequence ID" value="NZ_JACHMD010000001.1"/>
</dbReference>
<keyword evidence="1" id="KW-0472">Membrane</keyword>
<evidence type="ECO:0000259" key="3">
    <source>
        <dbReference type="Pfam" id="PF16192"/>
    </source>
</evidence>
<dbReference type="GO" id="GO:0004169">
    <property type="term" value="F:dolichyl-phosphate-mannose-protein mannosyltransferase activity"/>
    <property type="evidence" value="ECO:0007669"/>
    <property type="project" value="UniProtKB-UniRule"/>
</dbReference>
<dbReference type="PANTHER" id="PTHR10050:SF46">
    <property type="entry name" value="PROTEIN O-MANNOSYL-TRANSFERASE 2"/>
    <property type="match status" value="1"/>
</dbReference>
<dbReference type="Pfam" id="PF16192">
    <property type="entry name" value="PMT_4TMC"/>
    <property type="match status" value="1"/>
</dbReference>
<comment type="subcellular location">
    <subcellularLocation>
        <location evidence="1">Cell membrane</location>
    </subcellularLocation>
</comment>
<feature type="transmembrane region" description="Helical" evidence="1">
    <location>
        <begin position="431"/>
        <end position="447"/>
    </location>
</feature>
<reference evidence="4 5" key="1">
    <citation type="submission" date="2020-08" db="EMBL/GenBank/DDBJ databases">
        <title>Sequencing the genomes of 1000 actinobacteria strains.</title>
        <authorList>
            <person name="Klenk H.-P."/>
        </authorList>
    </citation>
    <scope>NUCLEOTIDE SEQUENCE [LARGE SCALE GENOMIC DNA]</scope>
    <source>
        <strain evidence="4 5">DSM 24947</strain>
    </source>
</reference>
<organism evidence="4 5">
    <name type="scientific">Microbacterium marinum</name>
    <dbReference type="NCBI Taxonomy" id="421115"/>
    <lineage>
        <taxon>Bacteria</taxon>
        <taxon>Bacillati</taxon>
        <taxon>Actinomycetota</taxon>
        <taxon>Actinomycetes</taxon>
        <taxon>Micrococcales</taxon>
        <taxon>Microbacteriaceae</taxon>
        <taxon>Microbacterium</taxon>
    </lineage>
</organism>
<dbReference type="InterPro" id="IPR027005">
    <property type="entry name" value="PMT-like"/>
</dbReference>
<feature type="transmembrane region" description="Helical" evidence="1">
    <location>
        <begin position="132"/>
        <end position="153"/>
    </location>
</feature>
<accession>A0A7W7BQ10</accession>
<keyword evidence="5" id="KW-1185">Reference proteome</keyword>
<dbReference type="EMBL" id="JACHMD010000001">
    <property type="protein sequence ID" value="MBB4666707.1"/>
    <property type="molecule type" value="Genomic_DNA"/>
</dbReference>
<feature type="domain" description="Glycosyltransferase RgtA/B/C/D-like" evidence="2">
    <location>
        <begin position="111"/>
        <end position="202"/>
    </location>
</feature>
<evidence type="ECO:0000256" key="1">
    <source>
        <dbReference type="RuleBase" id="RU367007"/>
    </source>
</evidence>
<comment type="function">
    <text evidence="1">Protein O-mannosyltransferase that catalyzes the transfer of a single mannose residue from a polyprenol phospho-mannosyl lipidic donor to the hydroxyl group of selected serine and threonine residues in acceptor proteins.</text>
</comment>
<feature type="transmembrane region" description="Helical" evidence="1">
    <location>
        <begin position="160"/>
        <end position="178"/>
    </location>
</feature>
<evidence type="ECO:0000313" key="4">
    <source>
        <dbReference type="EMBL" id="MBB4666707.1"/>
    </source>
</evidence>
<feature type="transmembrane region" description="Helical" evidence="1">
    <location>
        <begin position="184"/>
        <end position="202"/>
    </location>
</feature>
<feature type="transmembrane region" description="Helical" evidence="1">
    <location>
        <begin position="453"/>
        <end position="472"/>
    </location>
</feature>
<feature type="transmembrane region" description="Helical" evidence="1">
    <location>
        <begin position="223"/>
        <end position="246"/>
    </location>
</feature>
<comment type="caution">
    <text evidence="4">The sequence shown here is derived from an EMBL/GenBank/DDBJ whole genome shotgun (WGS) entry which is preliminary data.</text>
</comment>
<feature type="transmembrane region" description="Helical" evidence="1">
    <location>
        <begin position="37"/>
        <end position="55"/>
    </location>
</feature>
<dbReference type="EC" id="2.4.1.-" evidence="1"/>
<comment type="similarity">
    <text evidence="1">Belongs to the glycosyltransferase 39 family.</text>
</comment>
<dbReference type="InterPro" id="IPR032421">
    <property type="entry name" value="PMT_4TMC"/>
</dbReference>
<name>A0A7W7BQ10_9MICO</name>
<keyword evidence="1" id="KW-1003">Cell membrane</keyword>
<feature type="transmembrane region" description="Helical" evidence="1">
    <location>
        <begin position="406"/>
        <end position="424"/>
    </location>
</feature>
<dbReference type="InterPro" id="IPR038731">
    <property type="entry name" value="RgtA/B/C-like"/>
</dbReference>
<feature type="transmembrane region" description="Helical" evidence="1">
    <location>
        <begin position="493"/>
        <end position="514"/>
    </location>
</feature>
<keyword evidence="1" id="KW-0328">Glycosyltransferase</keyword>
<dbReference type="AlphaFoldDB" id="A0A7W7BQ10"/>
<dbReference type="GO" id="GO:0005886">
    <property type="term" value="C:plasma membrane"/>
    <property type="evidence" value="ECO:0007669"/>
    <property type="project" value="UniProtKB-SubCell"/>
</dbReference>
<sequence>MTTTAEPLLPASPDARPSRYDAWRTRVAADPWLQRRLSWLVPLIVTLFAALLRFWNLGHPHAIVFDETYYVKDAWTQWVLGYAATWPDDADARFAAGETGIFSTDPSFAVHPPLGKYLIGAGMALFGAESSFGWRVAVALAGTAAVLLVYLVAKQLSGSIAFAAVAGLLMAIDGLAIVMSRVSILDMLLTTFVLLGFWFLLLDRRRHLDRLAAVVVTRGHDAWSAWGPVLWNRPWLIAAGAALGAASAVKWSGAWVLAAFGIYAVVTDALARRRLGIQYWPLDAVRQGAAAFLLLVPVALVVYLASWTGWIATDGGYGRHAADADPATGLFAWVPMWLQNLWKYHETIYAATAEITTAHTYSSPAWQWPLLLRPTSMYAGSTADGVDGCASARGCLEVLYSMPNPLIWWGGIAAILWLIVRFAMTRDGRHAVVLVAFGAAYVPWLLYPERTIFQFYTVLMLPFMVLALTFALREISGAAHADQHRRTSGQRTVMVVLSVIALVSAFWFPLWSAMRVPYEFYWLHVWLPGWV</sequence>
<dbReference type="PANTHER" id="PTHR10050">
    <property type="entry name" value="DOLICHYL-PHOSPHATE-MANNOSE--PROTEIN MANNOSYLTRANSFERASE"/>
    <property type="match status" value="1"/>
</dbReference>
<feature type="transmembrane region" description="Helical" evidence="1">
    <location>
        <begin position="252"/>
        <end position="271"/>
    </location>
</feature>
<comment type="pathway">
    <text evidence="1">Protein modification; protein glycosylation.</text>
</comment>
<keyword evidence="1" id="KW-0812">Transmembrane</keyword>
<feature type="transmembrane region" description="Helical" evidence="1">
    <location>
        <begin position="292"/>
        <end position="312"/>
    </location>
</feature>
<evidence type="ECO:0000259" key="2">
    <source>
        <dbReference type="Pfam" id="PF13231"/>
    </source>
</evidence>
<gene>
    <name evidence="4" type="ORF">BKA24_001416</name>
</gene>
<dbReference type="UniPathway" id="UPA00378"/>